<evidence type="ECO:0008006" key="4">
    <source>
        <dbReference type="Google" id="ProtNLM"/>
    </source>
</evidence>
<dbReference type="Gene3D" id="2.160.20.10">
    <property type="entry name" value="Single-stranded right-handed beta-helix, Pectin lyase-like"/>
    <property type="match status" value="1"/>
</dbReference>
<dbReference type="GO" id="GO:0004650">
    <property type="term" value="F:polygalacturonase activity"/>
    <property type="evidence" value="ECO:0007669"/>
    <property type="project" value="InterPro"/>
</dbReference>
<comment type="caution">
    <text evidence="2">The sequence shown here is derived from an EMBL/GenBank/DDBJ whole genome shotgun (WGS) entry which is preliminary data.</text>
</comment>
<dbReference type="InterPro" id="IPR039279">
    <property type="entry name" value="QRT3-like"/>
</dbReference>
<dbReference type="PANTHER" id="PTHR33928">
    <property type="entry name" value="POLYGALACTURONASE QRT3"/>
    <property type="match status" value="1"/>
</dbReference>
<keyword evidence="3" id="KW-1185">Reference proteome</keyword>
<dbReference type="InterPro" id="IPR012334">
    <property type="entry name" value="Pectin_lyas_fold"/>
</dbReference>
<gene>
    <name evidence="2" type="ORF">RJ639_017052</name>
</gene>
<dbReference type="PANTHER" id="PTHR33928:SF2">
    <property type="entry name" value="PECTATE LYASE SUPERFAMILY PROTEIN DOMAIN-CONTAINING PROTEIN-RELATED"/>
    <property type="match status" value="1"/>
</dbReference>
<evidence type="ECO:0000256" key="1">
    <source>
        <dbReference type="SAM" id="SignalP"/>
    </source>
</evidence>
<dbReference type="AlphaFoldDB" id="A0AA88VCC9"/>
<evidence type="ECO:0000313" key="3">
    <source>
        <dbReference type="Proteomes" id="UP001188597"/>
    </source>
</evidence>
<dbReference type="InterPro" id="IPR011050">
    <property type="entry name" value="Pectin_lyase_fold/virulence"/>
</dbReference>
<sequence>MGGPPSCAISFLLALLLVQETRCALRQQKLYEFQMKVREKAASTFAPTPAPMPPPVAPPNAIKSSGRVYYPTGYGADPTGVQDSTDAILDALSDALEVPNVGLQLLPGVHDLGGVIIDLQGGSYKVSKPVRLPAGVGNLVIEGGTLRASDAFPGDRHLIELWSPTSLKLRKTATAHHDSFSQRKDQSNGIYYEDVTFRDILFDSSYEGGGLLVIDSARVRVNNCFFIHFTTEGILVQRGHETFISDCFLGEHSTVGGDRGERNFSGTAIDLASTDNAVTDVAIFSAATGIILRGQANIVTGVHCYNKATYFGGVGILVKAAHTRIANCYMDYNAIVIEDPAQIHVTNGFFLGGGNVLLKSVNGQISGLNIVNNMFSGDKNHMLPIVELNGEFTNVDQVVIDHNNVVGMSLKSTVGKLSVAGNGTQWAADFSSVLVFPNRINHVQYSFYVHGVVGFPAHAVTNVSNNVVVVESEKAVNGVVSVEVDQHNMVGEGNFLM</sequence>
<reference evidence="2" key="1">
    <citation type="submission" date="2022-12" db="EMBL/GenBank/DDBJ databases">
        <title>Draft genome assemblies for two species of Escallonia (Escalloniales).</title>
        <authorList>
            <person name="Chanderbali A."/>
            <person name="Dervinis C."/>
            <person name="Anghel I."/>
            <person name="Soltis D."/>
            <person name="Soltis P."/>
            <person name="Zapata F."/>
        </authorList>
    </citation>
    <scope>NUCLEOTIDE SEQUENCE</scope>
    <source>
        <strain evidence="2">UCBG64.0493</strain>
        <tissue evidence="2">Leaf</tissue>
    </source>
</reference>
<dbReference type="Proteomes" id="UP001188597">
    <property type="component" value="Unassembled WGS sequence"/>
</dbReference>
<protein>
    <recommendedName>
        <fullName evidence="4">Polygalacturonase QRT3</fullName>
    </recommendedName>
</protein>
<dbReference type="FunFam" id="2.160.20.10:FF:000046">
    <property type="entry name" value="Polygalacturonase QRT3"/>
    <property type="match status" value="1"/>
</dbReference>
<dbReference type="SUPFAM" id="SSF51126">
    <property type="entry name" value="Pectin lyase-like"/>
    <property type="match status" value="1"/>
</dbReference>
<feature type="chain" id="PRO_5041721819" description="Polygalacturonase QRT3" evidence="1">
    <location>
        <begin position="24"/>
        <end position="497"/>
    </location>
</feature>
<keyword evidence="1" id="KW-0732">Signal</keyword>
<organism evidence="2 3">
    <name type="scientific">Escallonia herrerae</name>
    <dbReference type="NCBI Taxonomy" id="1293975"/>
    <lineage>
        <taxon>Eukaryota</taxon>
        <taxon>Viridiplantae</taxon>
        <taxon>Streptophyta</taxon>
        <taxon>Embryophyta</taxon>
        <taxon>Tracheophyta</taxon>
        <taxon>Spermatophyta</taxon>
        <taxon>Magnoliopsida</taxon>
        <taxon>eudicotyledons</taxon>
        <taxon>Gunneridae</taxon>
        <taxon>Pentapetalae</taxon>
        <taxon>asterids</taxon>
        <taxon>campanulids</taxon>
        <taxon>Escalloniales</taxon>
        <taxon>Escalloniaceae</taxon>
        <taxon>Escallonia</taxon>
    </lineage>
</organism>
<dbReference type="EMBL" id="JAVXUP010002035">
    <property type="protein sequence ID" value="KAK3006131.1"/>
    <property type="molecule type" value="Genomic_DNA"/>
</dbReference>
<accession>A0AA88VCC9</accession>
<proteinExistence type="predicted"/>
<feature type="signal peptide" evidence="1">
    <location>
        <begin position="1"/>
        <end position="23"/>
    </location>
</feature>
<evidence type="ECO:0000313" key="2">
    <source>
        <dbReference type="EMBL" id="KAK3006131.1"/>
    </source>
</evidence>
<name>A0AA88VCC9_9ASTE</name>